<dbReference type="AlphaFoldDB" id="A0A850QJP9"/>
<dbReference type="InterPro" id="IPR038488">
    <property type="entry name" value="Integrase_DNA-bd_sf"/>
</dbReference>
<reference evidence="1 2" key="1">
    <citation type="submission" date="2020-06" db="EMBL/GenBank/DDBJ databases">
        <title>Photobacterium damselae subsp. damselae comparative genomics.</title>
        <authorList>
            <person name="Osorio C.R."/>
        </authorList>
    </citation>
    <scope>NUCLEOTIDE SEQUENCE [LARGE SCALE GENOMIC DNA]</scope>
    <source>
        <strain evidence="1 2">TW250/03</strain>
    </source>
</reference>
<organism evidence="1 2">
    <name type="scientific">Photobacterium damselae subsp. damselae</name>
    <name type="common">Listonella damsela</name>
    <dbReference type="NCBI Taxonomy" id="85581"/>
    <lineage>
        <taxon>Bacteria</taxon>
        <taxon>Pseudomonadati</taxon>
        <taxon>Pseudomonadota</taxon>
        <taxon>Gammaproteobacteria</taxon>
        <taxon>Vibrionales</taxon>
        <taxon>Vibrionaceae</taxon>
        <taxon>Photobacterium</taxon>
    </lineage>
</organism>
<sequence length="58" mass="6454">MGIPLAQWKLAIMGSKAVRLTQKQIEHAKPKEKDYILSDGDGLALHIKSNGTFFDTNQ</sequence>
<dbReference type="Proteomes" id="UP000533429">
    <property type="component" value="Unassembled WGS sequence"/>
</dbReference>
<evidence type="ECO:0000313" key="1">
    <source>
        <dbReference type="EMBL" id="NVO99816.1"/>
    </source>
</evidence>
<accession>A0A850QJP9</accession>
<protein>
    <recommendedName>
        <fullName evidence="3">Integrase</fullName>
    </recommendedName>
</protein>
<evidence type="ECO:0000313" key="2">
    <source>
        <dbReference type="Proteomes" id="UP000533429"/>
    </source>
</evidence>
<comment type="caution">
    <text evidence="1">The sequence shown here is derived from an EMBL/GenBank/DDBJ whole genome shotgun (WGS) entry which is preliminary data.</text>
</comment>
<dbReference type="Gene3D" id="3.30.160.390">
    <property type="entry name" value="Integrase, DNA-binding domain"/>
    <property type="match status" value="1"/>
</dbReference>
<proteinExistence type="predicted"/>
<evidence type="ECO:0008006" key="3">
    <source>
        <dbReference type="Google" id="ProtNLM"/>
    </source>
</evidence>
<name>A0A850QJP9_PHODD</name>
<dbReference type="EMBL" id="JABXOR010000395">
    <property type="protein sequence ID" value="NVO99816.1"/>
    <property type="molecule type" value="Genomic_DNA"/>
</dbReference>
<gene>
    <name evidence="1" type="ORF">HWA77_06280</name>
</gene>